<name>A0A852VP58_9MICO</name>
<dbReference type="EMBL" id="JACCAE010000001">
    <property type="protein sequence ID" value="NYF98817.1"/>
    <property type="molecule type" value="Genomic_DNA"/>
</dbReference>
<evidence type="ECO:0000259" key="1">
    <source>
        <dbReference type="Pfam" id="PF00903"/>
    </source>
</evidence>
<keyword evidence="2" id="KW-0456">Lyase</keyword>
<keyword evidence="3" id="KW-1185">Reference proteome</keyword>
<dbReference type="GO" id="GO:0051213">
    <property type="term" value="F:dioxygenase activity"/>
    <property type="evidence" value="ECO:0007669"/>
    <property type="project" value="UniProtKB-KW"/>
</dbReference>
<dbReference type="InterPro" id="IPR004360">
    <property type="entry name" value="Glyas_Fos-R_dOase_dom"/>
</dbReference>
<evidence type="ECO:0000313" key="2">
    <source>
        <dbReference type="EMBL" id="NYF98817.1"/>
    </source>
</evidence>
<dbReference type="RefSeq" id="WP_343062861.1">
    <property type="nucleotide sequence ID" value="NZ_JACCAE010000001.1"/>
</dbReference>
<gene>
    <name evidence="2" type="ORF">BJY20_002209</name>
</gene>
<dbReference type="SUPFAM" id="SSF54593">
    <property type="entry name" value="Glyoxalase/Bleomycin resistance protein/Dihydroxybiphenyl dioxygenase"/>
    <property type="match status" value="1"/>
</dbReference>
<proteinExistence type="predicted"/>
<sequence>MADLDSSRGFYERLGFEVTGGAAEHNYLILKNGETTIGLFHGMFEGNILTFNPGLTNRMERLETYTDVRSIQATLEAEGAVLQTCTEGEAGPGSITLTDPDGNAVLIDQFF</sequence>
<dbReference type="InterPro" id="IPR029068">
    <property type="entry name" value="Glyas_Bleomycin-R_OHBP_Dase"/>
</dbReference>
<dbReference type="Proteomes" id="UP000554054">
    <property type="component" value="Unassembled WGS sequence"/>
</dbReference>
<protein>
    <submittedName>
        <fullName evidence="2">Catechol 2,3-dioxygenase-like lactoylglutathione lyase family enzyme</fullName>
    </submittedName>
</protein>
<organism evidence="2 3">
    <name type="scientific">Janibacter cremeus</name>
    <dbReference type="NCBI Taxonomy" id="1285192"/>
    <lineage>
        <taxon>Bacteria</taxon>
        <taxon>Bacillati</taxon>
        <taxon>Actinomycetota</taxon>
        <taxon>Actinomycetes</taxon>
        <taxon>Micrococcales</taxon>
        <taxon>Intrasporangiaceae</taxon>
        <taxon>Janibacter</taxon>
    </lineage>
</organism>
<comment type="caution">
    <text evidence="2">The sequence shown here is derived from an EMBL/GenBank/DDBJ whole genome shotgun (WGS) entry which is preliminary data.</text>
</comment>
<dbReference type="Gene3D" id="3.10.180.10">
    <property type="entry name" value="2,3-Dihydroxybiphenyl 1,2-Dioxygenase, domain 1"/>
    <property type="match status" value="1"/>
</dbReference>
<dbReference type="Pfam" id="PF00903">
    <property type="entry name" value="Glyoxalase"/>
    <property type="match status" value="1"/>
</dbReference>
<keyword evidence="2" id="KW-0560">Oxidoreductase</keyword>
<dbReference type="GO" id="GO:0016829">
    <property type="term" value="F:lyase activity"/>
    <property type="evidence" value="ECO:0007669"/>
    <property type="project" value="UniProtKB-KW"/>
</dbReference>
<accession>A0A852VP58</accession>
<reference evidence="2 3" key="1">
    <citation type="submission" date="2020-07" db="EMBL/GenBank/DDBJ databases">
        <title>Sequencing the genomes of 1000 actinobacteria strains.</title>
        <authorList>
            <person name="Klenk H.-P."/>
        </authorList>
    </citation>
    <scope>NUCLEOTIDE SEQUENCE [LARGE SCALE GENOMIC DNA]</scope>
    <source>
        <strain evidence="2 3">DSM 26154</strain>
    </source>
</reference>
<keyword evidence="2" id="KW-0223">Dioxygenase</keyword>
<dbReference type="AlphaFoldDB" id="A0A852VP58"/>
<feature type="domain" description="Glyoxalase/fosfomycin resistance/dioxygenase" evidence="1">
    <location>
        <begin position="3"/>
        <end position="105"/>
    </location>
</feature>
<evidence type="ECO:0000313" key="3">
    <source>
        <dbReference type="Proteomes" id="UP000554054"/>
    </source>
</evidence>